<reference evidence="3 4" key="1">
    <citation type="journal article" date="2022" name="bioRxiv">
        <title>Ecology and evolution of chlamydial symbionts of arthropods.</title>
        <authorList>
            <person name="Halter T."/>
            <person name="Koestlbacher S."/>
            <person name="Collingro A."/>
            <person name="Sixt B.S."/>
            <person name="Toenshoff E.R."/>
            <person name="Hendrickx F."/>
            <person name="Kostanjsek R."/>
            <person name="Horn M."/>
        </authorList>
    </citation>
    <scope>NUCLEOTIDE SEQUENCE [LARGE SCALE GENOMIC DNA]</scope>
    <source>
        <strain evidence="3">W744xW776</strain>
    </source>
</reference>
<feature type="domain" description="Guanylate cyclase" evidence="2">
    <location>
        <begin position="73"/>
        <end position="202"/>
    </location>
</feature>
<keyword evidence="3" id="KW-0456">Lyase</keyword>
<dbReference type="Gene3D" id="3.30.70.1230">
    <property type="entry name" value="Nucleotide cyclase"/>
    <property type="match status" value="1"/>
</dbReference>
<dbReference type="SMART" id="SM00044">
    <property type="entry name" value="CYCc"/>
    <property type="match status" value="1"/>
</dbReference>
<evidence type="ECO:0000259" key="2">
    <source>
        <dbReference type="PROSITE" id="PS50125"/>
    </source>
</evidence>
<dbReference type="Proteomes" id="UP000826014">
    <property type="component" value="Chromosome"/>
</dbReference>
<keyword evidence="1" id="KW-0472">Membrane</keyword>
<name>A0ABX8V1K4_9BACT</name>
<feature type="transmembrane region" description="Helical" evidence="1">
    <location>
        <begin position="14"/>
        <end position="34"/>
    </location>
</feature>
<dbReference type="Pfam" id="PF00211">
    <property type="entry name" value="Guanylate_cyc"/>
    <property type="match status" value="1"/>
</dbReference>
<proteinExistence type="predicted"/>
<keyword evidence="1" id="KW-0812">Transmembrane</keyword>
<dbReference type="InterPro" id="IPR029787">
    <property type="entry name" value="Nucleotide_cyclase"/>
</dbReference>
<keyword evidence="4" id="KW-1185">Reference proteome</keyword>
<dbReference type="EC" id="4.6.1.1" evidence="3"/>
<dbReference type="SUPFAM" id="SSF55073">
    <property type="entry name" value="Nucleotide cyclase"/>
    <property type="match status" value="1"/>
</dbReference>
<evidence type="ECO:0000313" key="3">
    <source>
        <dbReference type="EMBL" id="QYF48736.1"/>
    </source>
</evidence>
<gene>
    <name evidence="3" type="ORF">RHABOEDO_000948</name>
</gene>
<evidence type="ECO:0000313" key="4">
    <source>
        <dbReference type="Proteomes" id="UP000826014"/>
    </source>
</evidence>
<dbReference type="GO" id="GO:0004016">
    <property type="term" value="F:adenylate cyclase activity"/>
    <property type="evidence" value="ECO:0007669"/>
    <property type="project" value="UniProtKB-EC"/>
</dbReference>
<keyword evidence="1" id="KW-1133">Transmembrane helix</keyword>
<dbReference type="PANTHER" id="PTHR43081">
    <property type="entry name" value="ADENYLATE CYCLASE, TERMINAL-DIFFERENTIATION SPECIFIC-RELATED"/>
    <property type="match status" value="1"/>
</dbReference>
<dbReference type="PROSITE" id="PS50125">
    <property type="entry name" value="GUANYLATE_CYCLASE_2"/>
    <property type="match status" value="1"/>
</dbReference>
<protein>
    <submittedName>
        <fullName evidence="3">Adenylate cyclase 1</fullName>
        <ecNumber evidence="3">4.6.1.1</ecNumber>
    </submittedName>
</protein>
<accession>A0ABX8V1K4</accession>
<dbReference type="InterPro" id="IPR001054">
    <property type="entry name" value="A/G_cyclase"/>
</dbReference>
<sequence length="251" mass="28493">MLLLRDAMNYRTKLYFAFVITSIVYLIFGFGVLLQERERLKVNFSRYVSDHVLQKILSSSKPTNLEGERRKITVLFSDIRQFTHLSESLPPEQVVALLNEYFKVMLDIIFEHKGTLDKFIGDGLMVEFGAPLDDEIQEKNAVTAAIAMQKALEKLNTTWKQPAIQIGIGIHTGFAIVGNVGSEKRMEYTAIGDTVNIASRLEQMTKFTKRSILISEDTYQAIKEEFPAESLGPITLPGRQEPIRVYAIEKN</sequence>
<dbReference type="CDD" id="cd07302">
    <property type="entry name" value="CHD"/>
    <property type="match status" value="1"/>
</dbReference>
<dbReference type="EMBL" id="CP075587">
    <property type="protein sequence ID" value="QYF48736.1"/>
    <property type="molecule type" value="Genomic_DNA"/>
</dbReference>
<dbReference type="PANTHER" id="PTHR43081:SF1">
    <property type="entry name" value="ADENYLATE CYCLASE, TERMINAL-DIFFERENTIATION SPECIFIC"/>
    <property type="match status" value="1"/>
</dbReference>
<evidence type="ECO:0000256" key="1">
    <source>
        <dbReference type="SAM" id="Phobius"/>
    </source>
</evidence>
<dbReference type="InterPro" id="IPR050697">
    <property type="entry name" value="Adenylyl/Guanylyl_Cyclase_3/4"/>
</dbReference>
<organism evidence="3 4">
    <name type="scientific">Candidatus Rhabdochlamydia oedothoracis</name>
    <dbReference type="NCBI Taxonomy" id="2720720"/>
    <lineage>
        <taxon>Bacteria</taxon>
        <taxon>Pseudomonadati</taxon>
        <taxon>Chlamydiota</taxon>
        <taxon>Chlamydiia</taxon>
        <taxon>Parachlamydiales</taxon>
        <taxon>Candidatus Rhabdochlamydiaceae</taxon>
        <taxon>Candidatus Rhabdochlamydia</taxon>
    </lineage>
</organism>